<dbReference type="Proteomes" id="UP001317259">
    <property type="component" value="Unassembled WGS sequence"/>
</dbReference>
<comment type="caution">
    <text evidence="1">The sequence shown here is derived from an EMBL/GenBank/DDBJ whole genome shotgun (WGS) entry which is preliminary data.</text>
</comment>
<gene>
    <name evidence="1" type="ORF">MF672_035070</name>
</gene>
<proteinExistence type="predicted"/>
<dbReference type="RefSeq" id="WP_242384188.1">
    <property type="nucleotide sequence ID" value="NZ_JAKRKC020000002.1"/>
</dbReference>
<sequence length="62" mass="6299">MAVLLGIAPAGTDCLSESYFERAARALDEHQVSPGHACVSCGAAWPCGPALGAAFVLEMHAA</sequence>
<dbReference type="EMBL" id="JAKRKC020000002">
    <property type="protein sequence ID" value="MCK2218981.1"/>
    <property type="molecule type" value="Genomic_DNA"/>
</dbReference>
<protein>
    <submittedName>
        <fullName evidence="1">Uncharacterized protein</fullName>
    </submittedName>
</protein>
<name>A0ABT0G2Z8_9ACTN</name>
<organism evidence="1 2">
    <name type="scientific">Actinomadura luzonensis</name>
    <dbReference type="NCBI Taxonomy" id="2805427"/>
    <lineage>
        <taxon>Bacteria</taxon>
        <taxon>Bacillati</taxon>
        <taxon>Actinomycetota</taxon>
        <taxon>Actinomycetes</taxon>
        <taxon>Streptosporangiales</taxon>
        <taxon>Thermomonosporaceae</taxon>
        <taxon>Actinomadura</taxon>
    </lineage>
</organism>
<accession>A0ABT0G2Z8</accession>
<evidence type="ECO:0000313" key="1">
    <source>
        <dbReference type="EMBL" id="MCK2218981.1"/>
    </source>
</evidence>
<keyword evidence="2" id="KW-1185">Reference proteome</keyword>
<reference evidence="1 2" key="1">
    <citation type="submission" date="2022-04" db="EMBL/GenBank/DDBJ databases">
        <title>Genome draft of Actinomadura sp. ATCC 31491.</title>
        <authorList>
            <person name="Shi X."/>
            <person name="Du Y."/>
        </authorList>
    </citation>
    <scope>NUCLEOTIDE SEQUENCE [LARGE SCALE GENOMIC DNA]</scope>
    <source>
        <strain evidence="1 2">ATCC 31491</strain>
    </source>
</reference>
<evidence type="ECO:0000313" key="2">
    <source>
        <dbReference type="Proteomes" id="UP001317259"/>
    </source>
</evidence>